<dbReference type="PANTHER" id="PTHR40074:SF4">
    <property type="entry name" value="INNER MEMBRANE PROTEIN YCFT"/>
    <property type="match status" value="1"/>
</dbReference>
<evidence type="ECO:0000259" key="8">
    <source>
        <dbReference type="Pfam" id="PF01757"/>
    </source>
</evidence>
<evidence type="ECO:0000256" key="3">
    <source>
        <dbReference type="ARBA" id="ARBA00022475"/>
    </source>
</evidence>
<keyword evidence="9" id="KW-0012">Acyltransferase</keyword>
<feature type="transmembrane region" description="Helical" evidence="7">
    <location>
        <begin position="37"/>
        <end position="55"/>
    </location>
</feature>
<accession>A0A2N5XUT9</accession>
<keyword evidence="10" id="KW-1185">Reference proteome</keyword>
<evidence type="ECO:0000256" key="7">
    <source>
        <dbReference type="SAM" id="Phobius"/>
    </source>
</evidence>
<comment type="similarity">
    <text evidence="2">Belongs to the acyltransferase 3 family.</text>
</comment>
<dbReference type="AlphaFoldDB" id="A0A2N5XUT9"/>
<keyword evidence="3" id="KW-1003">Cell membrane</keyword>
<comment type="caution">
    <text evidence="9">The sequence shown here is derived from an EMBL/GenBank/DDBJ whole genome shotgun (WGS) entry which is preliminary data.</text>
</comment>
<sequence>MNLRRALSCRLRLTGDFLMVTMSINAKERSARKRVEWVDLAKGLTILLVVIMHATGHVEMGMGEDGWMHPIIAFAAPFRMPVFFAVSGLFAAKAISKDWDTFLNGKFVHFAYFYLLWMTIQFIFKTPFFIQDFGIEGTLFYWLASFVQPFGLLWFIYLLPVYFVVLRLTKSVPMLAQFAVAIAVKIYAAQTGIGVVDFFSKYYVFFLIGHFGRDIWFQLAETAQQNKLSAILGLVVWAAANGAIVYFGYDDVALVSVVMGAVGFMAVIDFMAILPKRGLAQVLRFCGERSLPIYLGFFLPMGIARLVIPKLFDFGPGLTAFLVSMAAIVGAIVMYEIVMRLKVGTFLYVRPRWAKLPDRKAAIVPAE</sequence>
<reference evidence="9 10" key="1">
    <citation type="submission" date="2018-01" db="EMBL/GenBank/DDBJ databases">
        <title>The draft genome sequence of Cohaesibacter sp. H1304.</title>
        <authorList>
            <person name="Wang N.-N."/>
            <person name="Du Z.-J."/>
        </authorList>
    </citation>
    <scope>NUCLEOTIDE SEQUENCE [LARGE SCALE GENOMIC DNA]</scope>
    <source>
        <strain evidence="9 10">H1304</strain>
    </source>
</reference>
<feature type="transmembrane region" description="Helical" evidence="7">
    <location>
        <begin position="67"/>
        <end position="95"/>
    </location>
</feature>
<evidence type="ECO:0000256" key="2">
    <source>
        <dbReference type="ARBA" id="ARBA00007400"/>
    </source>
</evidence>
<dbReference type="Proteomes" id="UP000234881">
    <property type="component" value="Unassembled WGS sequence"/>
</dbReference>
<gene>
    <name evidence="9" type="ORF">C0081_05975</name>
</gene>
<feature type="transmembrane region" description="Helical" evidence="7">
    <location>
        <begin position="253"/>
        <end position="272"/>
    </location>
</feature>
<keyword evidence="9" id="KW-0808">Transferase</keyword>
<organism evidence="9 10">
    <name type="scientific">Cohaesibacter celericrescens</name>
    <dbReference type="NCBI Taxonomy" id="2067669"/>
    <lineage>
        <taxon>Bacteria</taxon>
        <taxon>Pseudomonadati</taxon>
        <taxon>Pseudomonadota</taxon>
        <taxon>Alphaproteobacteria</taxon>
        <taxon>Hyphomicrobiales</taxon>
        <taxon>Cohaesibacteraceae</taxon>
    </lineage>
</organism>
<keyword evidence="6 7" id="KW-0472">Membrane</keyword>
<evidence type="ECO:0000313" key="10">
    <source>
        <dbReference type="Proteomes" id="UP000234881"/>
    </source>
</evidence>
<dbReference type="InterPro" id="IPR002656">
    <property type="entry name" value="Acyl_transf_3_dom"/>
</dbReference>
<feature type="transmembrane region" description="Helical" evidence="7">
    <location>
        <begin position="139"/>
        <end position="165"/>
    </location>
</feature>
<dbReference type="PANTHER" id="PTHR40074">
    <property type="entry name" value="O-ACETYLTRANSFERASE WECH"/>
    <property type="match status" value="1"/>
</dbReference>
<feature type="transmembrane region" description="Helical" evidence="7">
    <location>
        <begin position="107"/>
        <end position="124"/>
    </location>
</feature>
<dbReference type="GO" id="GO:0009246">
    <property type="term" value="P:enterobacterial common antigen biosynthetic process"/>
    <property type="evidence" value="ECO:0007669"/>
    <property type="project" value="TreeGrafter"/>
</dbReference>
<feature type="transmembrane region" description="Helical" evidence="7">
    <location>
        <begin position="293"/>
        <end position="312"/>
    </location>
</feature>
<dbReference type="Pfam" id="PF01757">
    <property type="entry name" value="Acyl_transf_3"/>
    <property type="match status" value="1"/>
</dbReference>
<dbReference type="OrthoDB" id="9814956at2"/>
<proteinExistence type="inferred from homology"/>
<feature type="transmembrane region" description="Helical" evidence="7">
    <location>
        <begin position="318"/>
        <end position="338"/>
    </location>
</feature>
<keyword evidence="5 7" id="KW-1133">Transmembrane helix</keyword>
<evidence type="ECO:0000313" key="9">
    <source>
        <dbReference type="EMBL" id="PLW78188.1"/>
    </source>
</evidence>
<name>A0A2N5XUT9_9HYPH</name>
<evidence type="ECO:0000256" key="6">
    <source>
        <dbReference type="ARBA" id="ARBA00023136"/>
    </source>
</evidence>
<dbReference type="GO" id="GO:0016413">
    <property type="term" value="F:O-acetyltransferase activity"/>
    <property type="evidence" value="ECO:0007669"/>
    <property type="project" value="TreeGrafter"/>
</dbReference>
<keyword evidence="4 7" id="KW-0812">Transmembrane</keyword>
<dbReference type="EMBL" id="PKUQ01000010">
    <property type="protein sequence ID" value="PLW78188.1"/>
    <property type="molecule type" value="Genomic_DNA"/>
</dbReference>
<evidence type="ECO:0000256" key="5">
    <source>
        <dbReference type="ARBA" id="ARBA00022989"/>
    </source>
</evidence>
<protein>
    <submittedName>
        <fullName evidence="9">Acyltransferase</fullName>
    </submittedName>
</protein>
<evidence type="ECO:0000256" key="1">
    <source>
        <dbReference type="ARBA" id="ARBA00004651"/>
    </source>
</evidence>
<feature type="transmembrane region" description="Helical" evidence="7">
    <location>
        <begin position="228"/>
        <end position="247"/>
    </location>
</feature>
<feature type="domain" description="Acyltransferase 3" evidence="8">
    <location>
        <begin position="36"/>
        <end position="335"/>
    </location>
</feature>
<evidence type="ECO:0000256" key="4">
    <source>
        <dbReference type="ARBA" id="ARBA00022692"/>
    </source>
</evidence>
<dbReference type="GO" id="GO:0005886">
    <property type="term" value="C:plasma membrane"/>
    <property type="evidence" value="ECO:0007669"/>
    <property type="project" value="UniProtKB-SubCell"/>
</dbReference>
<comment type="subcellular location">
    <subcellularLocation>
        <location evidence="1">Cell membrane</location>
        <topology evidence="1">Multi-pass membrane protein</topology>
    </subcellularLocation>
</comment>